<comment type="subcellular location">
    <subcellularLocation>
        <location evidence="1">Endoplasmic reticulum membrane</location>
        <topology evidence="1">Multi-pass membrane protein</topology>
    </subcellularLocation>
</comment>
<keyword evidence="10" id="KW-1185">Reference proteome</keyword>
<dbReference type="InterPro" id="IPR007369">
    <property type="entry name" value="Peptidase_A22B_SPP"/>
</dbReference>
<evidence type="ECO:0000313" key="10">
    <source>
        <dbReference type="Proteomes" id="UP000232323"/>
    </source>
</evidence>
<evidence type="ECO:0000256" key="1">
    <source>
        <dbReference type="ARBA" id="ARBA00004477"/>
    </source>
</evidence>
<dbReference type="SMART" id="SM00730">
    <property type="entry name" value="PSN"/>
    <property type="match status" value="1"/>
</dbReference>
<evidence type="ECO:0000256" key="3">
    <source>
        <dbReference type="ARBA" id="ARBA00022692"/>
    </source>
</evidence>
<dbReference type="GO" id="GO:0033619">
    <property type="term" value="P:membrane protein proteolysis"/>
    <property type="evidence" value="ECO:0007669"/>
    <property type="project" value="TreeGrafter"/>
</dbReference>
<feature type="transmembrane region" description="Helical" evidence="8">
    <location>
        <begin position="256"/>
        <end position="275"/>
    </location>
</feature>
<gene>
    <name evidence="9" type="ORF">CEUSTIGMA_g5014.t1</name>
</gene>
<dbReference type="STRING" id="1157962.A0A250X491"/>
<feature type="transmembrane region" description="Helical" evidence="8">
    <location>
        <begin position="210"/>
        <end position="236"/>
    </location>
</feature>
<dbReference type="PANTHER" id="PTHR12174:SF23">
    <property type="entry name" value="MINOR HISTOCOMPATIBILITY ANTIGEN H13"/>
    <property type="match status" value="1"/>
</dbReference>
<dbReference type="Proteomes" id="UP000232323">
    <property type="component" value="Unassembled WGS sequence"/>
</dbReference>
<dbReference type="GO" id="GO:0042500">
    <property type="term" value="F:aspartic endopeptidase activity, intramembrane cleaving"/>
    <property type="evidence" value="ECO:0007669"/>
    <property type="project" value="InterPro"/>
</dbReference>
<evidence type="ECO:0000256" key="7">
    <source>
        <dbReference type="ARBA" id="ARBA00023136"/>
    </source>
</evidence>
<evidence type="ECO:0000256" key="4">
    <source>
        <dbReference type="ARBA" id="ARBA00022801"/>
    </source>
</evidence>
<feature type="transmembrane region" description="Helical" evidence="8">
    <location>
        <begin position="74"/>
        <end position="92"/>
    </location>
</feature>
<evidence type="ECO:0000256" key="6">
    <source>
        <dbReference type="ARBA" id="ARBA00022989"/>
    </source>
</evidence>
<dbReference type="GO" id="GO:0098553">
    <property type="term" value="C:lumenal side of endoplasmic reticulum membrane"/>
    <property type="evidence" value="ECO:0007669"/>
    <property type="project" value="TreeGrafter"/>
</dbReference>
<proteinExistence type="inferred from homology"/>
<comment type="caution">
    <text evidence="9">The sequence shown here is derived from an EMBL/GenBank/DDBJ whole genome shotgun (WGS) entry which is preliminary data.</text>
</comment>
<evidence type="ECO:0000256" key="8">
    <source>
        <dbReference type="SAM" id="Phobius"/>
    </source>
</evidence>
<dbReference type="GO" id="GO:0006465">
    <property type="term" value="P:signal peptide processing"/>
    <property type="evidence" value="ECO:0007669"/>
    <property type="project" value="TreeGrafter"/>
</dbReference>
<feature type="transmembrane region" description="Helical" evidence="8">
    <location>
        <begin position="315"/>
        <end position="333"/>
    </location>
</feature>
<dbReference type="InterPro" id="IPR006639">
    <property type="entry name" value="Preselin/SPP"/>
</dbReference>
<keyword evidence="6 8" id="KW-1133">Transmembrane helix</keyword>
<reference evidence="9 10" key="1">
    <citation type="submission" date="2017-08" db="EMBL/GenBank/DDBJ databases">
        <title>Acidophilic green algal genome provides insights into adaptation to an acidic environment.</title>
        <authorList>
            <person name="Hirooka S."/>
            <person name="Hirose Y."/>
            <person name="Kanesaki Y."/>
            <person name="Higuchi S."/>
            <person name="Fujiwara T."/>
            <person name="Onuma R."/>
            <person name="Era A."/>
            <person name="Ohbayashi R."/>
            <person name="Uzuka A."/>
            <person name="Nozaki H."/>
            <person name="Yoshikawa H."/>
            <person name="Miyagishima S.Y."/>
        </authorList>
    </citation>
    <scope>NUCLEOTIDE SEQUENCE [LARGE SCALE GENOMIC DNA]</scope>
    <source>
        <strain evidence="9 10">NIES-2499</strain>
    </source>
</reference>
<keyword evidence="3 8" id="KW-0812">Transmembrane</keyword>
<dbReference type="OrthoDB" id="29661at2759"/>
<evidence type="ECO:0000256" key="2">
    <source>
        <dbReference type="ARBA" id="ARBA00006859"/>
    </source>
</evidence>
<evidence type="ECO:0008006" key="11">
    <source>
        <dbReference type="Google" id="ProtNLM"/>
    </source>
</evidence>
<dbReference type="PANTHER" id="PTHR12174">
    <property type="entry name" value="SIGNAL PEPTIDE PEPTIDASE"/>
    <property type="match status" value="1"/>
</dbReference>
<keyword evidence="4" id="KW-0378">Hydrolase</keyword>
<comment type="similarity">
    <text evidence="2">Belongs to the peptidase A22B family.</text>
</comment>
<protein>
    <recommendedName>
        <fullName evidence="11">Signal peptide peptidase</fullName>
    </recommendedName>
</protein>
<name>A0A250X491_9CHLO</name>
<accession>A0A250X491</accession>
<keyword evidence="5" id="KW-0256">Endoplasmic reticulum</keyword>
<organism evidence="9 10">
    <name type="scientific">Chlamydomonas eustigma</name>
    <dbReference type="NCBI Taxonomy" id="1157962"/>
    <lineage>
        <taxon>Eukaryota</taxon>
        <taxon>Viridiplantae</taxon>
        <taxon>Chlorophyta</taxon>
        <taxon>core chlorophytes</taxon>
        <taxon>Chlorophyceae</taxon>
        <taxon>CS clade</taxon>
        <taxon>Chlamydomonadales</taxon>
        <taxon>Chlamydomonadaceae</taxon>
        <taxon>Chlamydomonas</taxon>
    </lineage>
</organism>
<dbReference type="Pfam" id="PF04258">
    <property type="entry name" value="Peptidase_A22B"/>
    <property type="match status" value="1"/>
</dbReference>
<feature type="transmembrane region" description="Helical" evidence="8">
    <location>
        <begin position="104"/>
        <end position="124"/>
    </location>
</feature>
<keyword evidence="7 8" id="KW-0472">Membrane</keyword>
<sequence length="363" mass="40095">MNEVTRAKQAAMYASDKPAIVAHVALLLLSALPLIVNVPTNFNVVATASLAVYCGSWRSIKIEPITESMSGKDALKFPLVGSCMLFGLFLLFKFIPARIVNALLSLYLGSIAVFVLTACITPYVQDVFPTTLRSRECKAPPFQIPYVLDATKENQLTATISQIFVGLVALGFCGWYYFTKFWFSNNILGLAFCLEGIEHFSLGSVQTGTILLVGLFFYDIFWVFCTPVMVSVAKNFDAPIKLLFPRALDALGKRPFSMLGLGDIVIPGFFVALMLRYDLQNGFRTKYFQSCFGGYVLGLTATLAVMIYFNAAQPALLYIVPSILGCTGIHAWTQGEFKKVFEHSETVTVVEEQKTTEDSKKSQ</sequence>
<dbReference type="EMBL" id="BEGY01000025">
    <property type="protein sequence ID" value="GAX77570.1"/>
    <property type="molecule type" value="Genomic_DNA"/>
</dbReference>
<dbReference type="AlphaFoldDB" id="A0A250X491"/>
<dbReference type="GO" id="GO:0098554">
    <property type="term" value="C:cytoplasmic side of endoplasmic reticulum membrane"/>
    <property type="evidence" value="ECO:0007669"/>
    <property type="project" value="TreeGrafter"/>
</dbReference>
<feature type="transmembrane region" description="Helical" evidence="8">
    <location>
        <begin position="287"/>
        <end position="309"/>
    </location>
</feature>
<feature type="transmembrane region" description="Helical" evidence="8">
    <location>
        <begin position="156"/>
        <end position="178"/>
    </location>
</feature>
<evidence type="ECO:0000313" key="9">
    <source>
        <dbReference type="EMBL" id="GAX77570.1"/>
    </source>
</evidence>
<evidence type="ECO:0000256" key="5">
    <source>
        <dbReference type="ARBA" id="ARBA00022824"/>
    </source>
</evidence>